<dbReference type="EMBL" id="BNBD01000013">
    <property type="protein sequence ID" value="GHF63705.1"/>
    <property type="molecule type" value="Genomic_DNA"/>
</dbReference>
<protein>
    <submittedName>
        <fullName evidence="1">Uncharacterized protein</fullName>
    </submittedName>
</protein>
<reference evidence="1" key="2">
    <citation type="submission" date="2020-09" db="EMBL/GenBank/DDBJ databases">
        <authorList>
            <person name="Sun Q."/>
            <person name="Ohkuma M."/>
        </authorList>
    </citation>
    <scope>NUCLEOTIDE SEQUENCE</scope>
    <source>
        <strain evidence="1">JCM 4059</strain>
    </source>
</reference>
<dbReference type="Proteomes" id="UP000638313">
    <property type="component" value="Unassembled WGS sequence"/>
</dbReference>
<reference evidence="1" key="1">
    <citation type="journal article" date="2014" name="Int. J. Syst. Evol. Microbiol.">
        <title>Complete genome sequence of Corynebacterium casei LMG S-19264T (=DSM 44701T), isolated from a smear-ripened cheese.</title>
        <authorList>
            <consortium name="US DOE Joint Genome Institute (JGI-PGF)"/>
            <person name="Walter F."/>
            <person name="Albersmeier A."/>
            <person name="Kalinowski J."/>
            <person name="Ruckert C."/>
        </authorList>
    </citation>
    <scope>NUCLEOTIDE SEQUENCE</scope>
    <source>
        <strain evidence="1">JCM 4059</strain>
    </source>
</reference>
<comment type="caution">
    <text evidence="1">The sequence shown here is derived from an EMBL/GenBank/DDBJ whole genome shotgun (WGS) entry which is preliminary data.</text>
</comment>
<evidence type="ECO:0000313" key="1">
    <source>
        <dbReference type="EMBL" id="GHF63705.1"/>
    </source>
</evidence>
<dbReference type="AlphaFoldDB" id="A0A919EFL1"/>
<evidence type="ECO:0000313" key="2">
    <source>
        <dbReference type="Proteomes" id="UP000638313"/>
    </source>
</evidence>
<keyword evidence="2" id="KW-1185">Reference proteome</keyword>
<proteinExistence type="predicted"/>
<accession>A0A919EFL1</accession>
<sequence>MQQCPRCGGSAEPDPEHSGVMRCMSCWEVWALPADRSCPGYRPTLNAALRRLEESRDLNR</sequence>
<organism evidence="1 2">
    <name type="scientific">Streptomyces mashuensis</name>
    <dbReference type="NCBI Taxonomy" id="33904"/>
    <lineage>
        <taxon>Bacteria</taxon>
        <taxon>Bacillati</taxon>
        <taxon>Actinomycetota</taxon>
        <taxon>Actinomycetes</taxon>
        <taxon>Kitasatosporales</taxon>
        <taxon>Streptomycetaceae</taxon>
        <taxon>Streptomyces</taxon>
    </lineage>
</organism>
<gene>
    <name evidence="1" type="ORF">GCM10010218_51350</name>
</gene>
<name>A0A919EFL1_9ACTN</name>